<feature type="region of interest" description="Disordered" evidence="1">
    <location>
        <begin position="41"/>
        <end position="91"/>
    </location>
</feature>
<keyword evidence="4" id="KW-1185">Reference proteome</keyword>
<dbReference type="EMBL" id="CDMY01000834">
    <property type="protein sequence ID" value="CEM34846.1"/>
    <property type="molecule type" value="Genomic_DNA"/>
</dbReference>
<evidence type="ECO:0000256" key="1">
    <source>
        <dbReference type="SAM" id="MobiDB-lite"/>
    </source>
</evidence>
<dbReference type="Pfam" id="PF00085">
    <property type="entry name" value="Thioredoxin"/>
    <property type="match status" value="1"/>
</dbReference>
<dbReference type="PANTHER" id="PTHR10438:SF463">
    <property type="entry name" value="THIOREDOXIN"/>
    <property type="match status" value="1"/>
</dbReference>
<reference evidence="3 4" key="1">
    <citation type="submission" date="2014-11" db="EMBL/GenBank/DDBJ databases">
        <authorList>
            <person name="Zhu J."/>
            <person name="Qi W."/>
            <person name="Song R."/>
        </authorList>
    </citation>
    <scope>NUCLEOTIDE SEQUENCE [LARGE SCALE GENOMIC DNA]</scope>
</reference>
<accession>A0A0G4GVY9</accession>
<evidence type="ECO:0000259" key="2">
    <source>
        <dbReference type="PROSITE" id="PS51352"/>
    </source>
</evidence>
<organism evidence="3 4">
    <name type="scientific">Vitrella brassicaformis (strain CCMP3155)</name>
    <dbReference type="NCBI Taxonomy" id="1169540"/>
    <lineage>
        <taxon>Eukaryota</taxon>
        <taxon>Sar</taxon>
        <taxon>Alveolata</taxon>
        <taxon>Colpodellida</taxon>
        <taxon>Vitrellaceae</taxon>
        <taxon>Vitrella</taxon>
    </lineage>
</organism>
<name>A0A0G4GVY9_VITBC</name>
<dbReference type="STRING" id="1169540.A0A0G4GVY9"/>
<dbReference type="AlphaFoldDB" id="A0A0G4GVY9"/>
<dbReference type="OrthoDB" id="2121326at2759"/>
<sequence>MIICIGPICVPLWHVGLLLAFLFKPAYRWARRKCGYEEAEETSAMTKQNMSGNPPPDAPAEHTEETTNDAAGATLRRRPVSRVADSDGRGGCVDVHTPEEWQNVCKRASDGGLPIVLAVGASWCKPCKHIAPVFRSLAQQHRGLFVSVDVDEMADLAEEAAARALPTFQIWRPDDGRRVAKTTYELVGAVEASLRSFVADHCEAHGHCDDVTAN</sequence>
<dbReference type="VEuPathDB" id="CryptoDB:Vbra_18768"/>
<dbReference type="InterPro" id="IPR050620">
    <property type="entry name" value="Thioredoxin_H-type-like"/>
</dbReference>
<dbReference type="Gene3D" id="3.40.30.10">
    <property type="entry name" value="Glutaredoxin"/>
    <property type="match status" value="1"/>
</dbReference>
<dbReference type="InterPro" id="IPR036249">
    <property type="entry name" value="Thioredoxin-like_sf"/>
</dbReference>
<evidence type="ECO:0000313" key="4">
    <source>
        <dbReference type="Proteomes" id="UP000041254"/>
    </source>
</evidence>
<feature type="domain" description="Thioredoxin" evidence="2">
    <location>
        <begin position="72"/>
        <end position="207"/>
    </location>
</feature>
<dbReference type="PANTHER" id="PTHR10438">
    <property type="entry name" value="THIOREDOXIN"/>
    <property type="match status" value="1"/>
</dbReference>
<dbReference type="SUPFAM" id="SSF52833">
    <property type="entry name" value="Thioredoxin-like"/>
    <property type="match status" value="1"/>
</dbReference>
<dbReference type="PROSITE" id="PS51352">
    <property type="entry name" value="THIOREDOXIN_2"/>
    <property type="match status" value="1"/>
</dbReference>
<dbReference type="OMA" id="GATWCKP"/>
<evidence type="ECO:0000313" key="3">
    <source>
        <dbReference type="EMBL" id="CEM34846.1"/>
    </source>
</evidence>
<proteinExistence type="predicted"/>
<dbReference type="CDD" id="cd02947">
    <property type="entry name" value="TRX_family"/>
    <property type="match status" value="1"/>
</dbReference>
<dbReference type="PhylomeDB" id="A0A0G4GVY9"/>
<feature type="compositionally biased region" description="Polar residues" evidence="1">
    <location>
        <begin position="43"/>
        <end position="52"/>
    </location>
</feature>
<gene>
    <name evidence="3" type="ORF">Vbra_18768</name>
</gene>
<protein>
    <recommendedName>
        <fullName evidence="2">Thioredoxin domain-containing protein</fullName>
    </recommendedName>
</protein>
<dbReference type="InterPro" id="IPR013766">
    <property type="entry name" value="Thioredoxin_domain"/>
</dbReference>
<dbReference type="Proteomes" id="UP000041254">
    <property type="component" value="Unassembled WGS sequence"/>
</dbReference>
<dbReference type="InParanoid" id="A0A0G4GVY9"/>